<feature type="compositionally biased region" description="Polar residues" evidence="4">
    <location>
        <begin position="1401"/>
        <end position="1410"/>
    </location>
</feature>
<keyword evidence="1" id="KW-0433">Leucine-rich repeat</keyword>
<evidence type="ECO:0000256" key="3">
    <source>
        <dbReference type="SAM" id="Coils"/>
    </source>
</evidence>
<dbReference type="Gene3D" id="3.80.10.10">
    <property type="entry name" value="Ribonuclease Inhibitor"/>
    <property type="match status" value="6"/>
</dbReference>
<name>A0A2T7NWP2_POMCA</name>
<dbReference type="InterPro" id="IPR003591">
    <property type="entry name" value="Leu-rich_rpt_typical-subtyp"/>
</dbReference>
<dbReference type="InterPro" id="IPR032675">
    <property type="entry name" value="LRR_dom_sf"/>
</dbReference>
<feature type="compositionally biased region" description="Low complexity" evidence="4">
    <location>
        <begin position="1"/>
        <end position="22"/>
    </location>
</feature>
<dbReference type="PANTHER" id="PTHR46652:SF3">
    <property type="entry name" value="LEUCINE-RICH REPEAT-CONTAINING PROTEIN 9"/>
    <property type="match status" value="1"/>
</dbReference>
<proteinExistence type="predicted"/>
<dbReference type="SMART" id="SM00365">
    <property type="entry name" value="LRR_SD22"/>
    <property type="match status" value="16"/>
</dbReference>
<dbReference type="Pfam" id="PF14580">
    <property type="entry name" value="LRR_9"/>
    <property type="match status" value="2"/>
</dbReference>
<dbReference type="SUPFAM" id="SSF52058">
    <property type="entry name" value="L domain-like"/>
    <property type="match status" value="2"/>
</dbReference>
<evidence type="ECO:0000256" key="1">
    <source>
        <dbReference type="ARBA" id="ARBA00022614"/>
    </source>
</evidence>
<feature type="compositionally biased region" description="Polar residues" evidence="4">
    <location>
        <begin position="30"/>
        <end position="47"/>
    </location>
</feature>
<dbReference type="PROSITE" id="PS51450">
    <property type="entry name" value="LRR"/>
    <property type="match status" value="10"/>
</dbReference>
<evidence type="ECO:0008006" key="7">
    <source>
        <dbReference type="Google" id="ProtNLM"/>
    </source>
</evidence>
<dbReference type="PANTHER" id="PTHR46652">
    <property type="entry name" value="LEUCINE-RICH REPEAT AND IQ DOMAIN-CONTAINING PROTEIN 1-RELATED"/>
    <property type="match status" value="1"/>
</dbReference>
<protein>
    <recommendedName>
        <fullName evidence="7">Leucine-rich repeat-containing protein 9</fullName>
    </recommendedName>
</protein>
<dbReference type="InterPro" id="IPR001611">
    <property type="entry name" value="Leu-rich_rpt"/>
</dbReference>
<evidence type="ECO:0000313" key="5">
    <source>
        <dbReference type="EMBL" id="PVD25589.1"/>
    </source>
</evidence>
<comment type="caution">
    <text evidence="5">The sequence shown here is derived from an EMBL/GenBank/DDBJ whole genome shotgun (WGS) entry which is preliminary data.</text>
</comment>
<dbReference type="OrthoDB" id="1517790at2759"/>
<dbReference type="InterPro" id="IPR050836">
    <property type="entry name" value="SDS22/Internalin_LRR"/>
</dbReference>
<evidence type="ECO:0000256" key="4">
    <source>
        <dbReference type="SAM" id="MobiDB-lite"/>
    </source>
</evidence>
<keyword evidence="2" id="KW-0677">Repeat</keyword>
<gene>
    <name evidence="5" type="ORF">C0Q70_13247</name>
</gene>
<keyword evidence="6" id="KW-1185">Reference proteome</keyword>
<reference evidence="5 6" key="1">
    <citation type="submission" date="2018-04" db="EMBL/GenBank/DDBJ databases">
        <title>The genome of golden apple snail Pomacea canaliculata provides insight into stress tolerance and invasive adaptation.</title>
        <authorList>
            <person name="Liu C."/>
            <person name="Liu B."/>
            <person name="Ren Y."/>
            <person name="Zhang Y."/>
            <person name="Wang H."/>
            <person name="Li S."/>
            <person name="Jiang F."/>
            <person name="Yin L."/>
            <person name="Zhang G."/>
            <person name="Qian W."/>
            <person name="Fan W."/>
        </authorList>
    </citation>
    <scope>NUCLEOTIDE SEQUENCE [LARGE SCALE GENOMIC DNA]</scope>
    <source>
        <strain evidence="5">SZHN2017</strain>
        <tissue evidence="5">Muscle</tissue>
    </source>
</reference>
<dbReference type="EMBL" id="PZQS01000008">
    <property type="protein sequence ID" value="PVD25589.1"/>
    <property type="molecule type" value="Genomic_DNA"/>
</dbReference>
<accession>A0A2T7NWP2</accession>
<feature type="region of interest" description="Disordered" evidence="4">
    <location>
        <begin position="1401"/>
        <end position="1425"/>
    </location>
</feature>
<dbReference type="Proteomes" id="UP000245119">
    <property type="component" value="Linkage Group LG8"/>
</dbReference>
<feature type="compositionally biased region" description="Low complexity" evidence="4">
    <location>
        <begin position="1411"/>
        <end position="1422"/>
    </location>
</feature>
<evidence type="ECO:0000313" key="6">
    <source>
        <dbReference type="Proteomes" id="UP000245119"/>
    </source>
</evidence>
<feature type="coiled-coil region" evidence="3">
    <location>
        <begin position="317"/>
        <end position="344"/>
    </location>
</feature>
<dbReference type="Pfam" id="PF13855">
    <property type="entry name" value="LRR_8"/>
    <property type="match status" value="1"/>
</dbReference>
<sequence length="1452" mass="165478">MSAASSPEATTSSSLSSLTPSTFRKEPQLSALSGENVSEASPPLSSKSNDEDILKEVKIEGLEECTKLQKLYLYGNKIEAIENLDNLLLEVLWLNGNAIKNIENLSHLQQLRELNLAENIISKIGHALNSNIYIEDLNLSGNPISSLRDVTNLMRLPNLKSLSFKDPLYQPSPVATLCNYSAHILFHLPSLCRLDTYDVTSKNLKDLAQSTVLKKKMYYNMRTKTVKRNMASLLQKMERHKELDVLMIPYQRLRTLTYAIKEIEREIEECERTLCQTADVHDSDTESERDAHEQFKTGDRSMSRAFQTKLTLLNERKAHWERKCSEVEEVFKEAKQRLQQKADTIINRLEIELETGGNVRFEEGTPEDLWFTSCRDLVMSRFCAKDFLSHDIIGVTIHKIIRIQNRILRERFDKQFLRNTNELAKYCRGKKNTNYKRLLEYLFWIWDPDMPGGWNEPARVPEEGFMDAESYKMLGRPAAVPLSNSLYLADRHRIASTIKYQREHGNNDPCPFRFGQMVVSKTYLGKSMKFLNKPVATEYYPAIDTIFKSWLSCFPHKEENFCECRQRQCEWYVFNHEFVLPEYIIEFEYITKESPEFPFISLPEKLSGNKMSDILLMSPKTVDDISDSVVLNMEPEVPHQNRIVSMTEEQLLKMGPAHILSAITYLNLHGNGLSKMKGIQSLTSLKKLIVSFNELTTLEDISQMDLEYLDASYNNIVTLEGMKSVNLLSHLDLSWNKLQNSERTLTILFRNSAAVSHLDLRHNLWKKPEALHFRLIGNLKKLVWLNGESVGENEVNIALRQSAGSCLSQLLVLGNSRADTSLPRSLVLGSGAHIIMQVSRLKPEKVSEADNSWYSLVTTLKLDGLHITKLCNLDLLENLRWASFDNNDLTKIEGLDNCTMLEDLSLDNNRIVEIRGLLKLTRLCRLSLVNNELSSVDAEVMACLPNLTFLALDKNFLTLMAGLQHAQSLVELYISNNLIKNIHEIFFLKNLVRLVILDMYGNPVSREMENCRLFIIFHLRMLKALDGDAIEAHEGIASREAFGGRLTLDFVAEKVGHTTFEDVQELDFPNFGIRAVDLGPAGRFMNLRSLNLENNNLTSFNGLTNLLNLRVLCVNNNHIECIVPRMKATTIKSRPTPGNTNKVAVDLNAETLTPLLERLEVLHLGNNGIKDMAALQLGRLPSLKALFLQGNEITKVEGLERLHDLRELVLDRNKIKAVSEFSFASQWNLQELHIEENRLREVGGLNLLENLKRLYLGSNRIHDPADLEKLETLYNLRDISLINNPVTRRLMHRVVLIHHLPNLLVIDGITVTEDEQYRTETCYSDQSLATQTEPSLPGIPPNPIYKNSVPVKVTTVQLCSSPLWPPYCFDDNEVMQRGAGRRRVQPRSEISRTVTCQNLNSAVGNNSSLQNNSSRTGGSSNSYHFVGHIAPNQTSEYIAQIARLQQQRLNKR</sequence>
<dbReference type="STRING" id="400727.A0A2T7NWP2"/>
<keyword evidence="3" id="KW-0175">Coiled coil</keyword>
<dbReference type="SUPFAM" id="SSF52075">
    <property type="entry name" value="Outer arm dynein light chain 1"/>
    <property type="match status" value="1"/>
</dbReference>
<dbReference type="SMART" id="SM00369">
    <property type="entry name" value="LRR_TYP"/>
    <property type="match status" value="11"/>
</dbReference>
<evidence type="ECO:0000256" key="2">
    <source>
        <dbReference type="ARBA" id="ARBA00022737"/>
    </source>
</evidence>
<feature type="region of interest" description="Disordered" evidence="4">
    <location>
        <begin position="1"/>
        <end position="49"/>
    </location>
</feature>
<organism evidence="5 6">
    <name type="scientific">Pomacea canaliculata</name>
    <name type="common">Golden apple snail</name>
    <dbReference type="NCBI Taxonomy" id="400727"/>
    <lineage>
        <taxon>Eukaryota</taxon>
        <taxon>Metazoa</taxon>
        <taxon>Spiralia</taxon>
        <taxon>Lophotrochozoa</taxon>
        <taxon>Mollusca</taxon>
        <taxon>Gastropoda</taxon>
        <taxon>Caenogastropoda</taxon>
        <taxon>Architaenioglossa</taxon>
        <taxon>Ampullarioidea</taxon>
        <taxon>Ampullariidae</taxon>
        <taxon>Pomacea</taxon>
    </lineage>
</organism>